<dbReference type="PANTHER" id="PTHR34305:SF1">
    <property type="entry name" value="SWIM-TYPE DOMAIN-CONTAINING PROTEIN"/>
    <property type="match status" value="1"/>
</dbReference>
<organism evidence="1 2">
    <name type="scientific">Mytilus coruscus</name>
    <name type="common">Sea mussel</name>
    <dbReference type="NCBI Taxonomy" id="42192"/>
    <lineage>
        <taxon>Eukaryota</taxon>
        <taxon>Metazoa</taxon>
        <taxon>Spiralia</taxon>
        <taxon>Lophotrochozoa</taxon>
        <taxon>Mollusca</taxon>
        <taxon>Bivalvia</taxon>
        <taxon>Autobranchia</taxon>
        <taxon>Pteriomorphia</taxon>
        <taxon>Mytilida</taxon>
        <taxon>Mytiloidea</taxon>
        <taxon>Mytilidae</taxon>
        <taxon>Mytilinae</taxon>
        <taxon>Mytilus</taxon>
    </lineage>
</organism>
<keyword evidence="2" id="KW-1185">Reference proteome</keyword>
<name>A0A6J8A7T3_MYTCO</name>
<accession>A0A6J8A7T3</accession>
<sequence>MAENVEEILSKRIKPPKKQSLAHLRKKIISPGEFPYDLSERTRSKCAYSVNKATEEIASPPGMTVLSEPSISQSIIMPPLMSENLTNNTNPVNLHVPDEDSTSTSCQLSESIPNEIVAPERDIQSEFFLNEDQLYLNMLCKGGTQTVSISDGLGLFMVLPDLDFTKAQLKRDCYVLLQRKAVYFQEAGAKWLCTCSCQPIWSKEIMSSSSWMCSSFEDFMTLYPPCLHRRVCSFIYEQYDNLHQCSPADYFAVQFEETEHGYTASSVDAEEATRIESVPVVRIWSSSSKTHGLVTVLRRKYYCFCCKKNYCDHVKKCKHLSSNNIDDDNYPPVLQELTDIYNSENETLPNSTSTKIICHSYEKIPFGPTEALTRVFSPPPTRVFSSGIMQNVQRHDDTLVFIPSNTICKHCSGRLDSDDPIENKWIAGSNVTVVTKAFLGNGIVYYRPCLDCDSVTLFDGQDHCFLNMGTYLVGYDILRSYMHGFLHGRRPLYTFYSVFVDDHYDYGNEKIPELFSYHKLRSAWLSFLKLLDIDFENGFSCPDCPQDGPDIIVCDGTSLSFQRRMWSWKNTEVPKKTSSKKNSGFRERVFIQEEKTRKLLHRYATGGDIHRGKQTSVLTIQEKNELMRYLQSYPALYLFIKSIDNGTVKLSSKFSNFITSLASKSPVCGYIHPSEEVGKLIQSLVKGVDVKCDYVLWQSLHNHIPVLFKLLDNSSGNSAPADLRPLLHELWDLSLQPFDNCDIIDDSSYPVEAEEMSFFPALSTCRPRGHYGMDEKKSDNSCHKKYKGHPSLLPGVFTVYCPHGICYGLQVMQTMESPNVPFTILRTRFKKAPKVVIYDNACALHAYCLNRDPDFFKNTIFLVDRLHWDNHVGCSCGYCLDMYPMLKELNSQTNEQANAGLKRIKDQLSYMTAENFMQHCCFYLWNKNMKYINMKS</sequence>
<dbReference type="Proteomes" id="UP000507470">
    <property type="component" value="Unassembled WGS sequence"/>
</dbReference>
<reference evidence="1 2" key="1">
    <citation type="submission" date="2020-06" db="EMBL/GenBank/DDBJ databases">
        <authorList>
            <person name="Li R."/>
            <person name="Bekaert M."/>
        </authorList>
    </citation>
    <scope>NUCLEOTIDE SEQUENCE [LARGE SCALE GENOMIC DNA]</scope>
    <source>
        <strain evidence="2">wild</strain>
    </source>
</reference>
<gene>
    <name evidence="1" type="ORF">MCOR_4279</name>
</gene>
<evidence type="ECO:0000313" key="2">
    <source>
        <dbReference type="Proteomes" id="UP000507470"/>
    </source>
</evidence>
<proteinExistence type="predicted"/>
<evidence type="ECO:0000313" key="1">
    <source>
        <dbReference type="EMBL" id="CAC5362547.1"/>
    </source>
</evidence>
<dbReference type="PANTHER" id="PTHR34305">
    <property type="entry name" value="EXPRESSED PROTEIN"/>
    <property type="match status" value="1"/>
</dbReference>
<dbReference type="OrthoDB" id="6073341at2759"/>
<protein>
    <recommendedName>
        <fullName evidence="3">HMG domain-containing protein</fullName>
    </recommendedName>
</protein>
<dbReference type="AlphaFoldDB" id="A0A6J8A7T3"/>
<evidence type="ECO:0008006" key="3">
    <source>
        <dbReference type="Google" id="ProtNLM"/>
    </source>
</evidence>
<dbReference type="EMBL" id="CACVKT020000743">
    <property type="protein sequence ID" value="CAC5362547.1"/>
    <property type="molecule type" value="Genomic_DNA"/>
</dbReference>